<feature type="transmembrane region" description="Helical" evidence="1">
    <location>
        <begin position="94"/>
        <end position="117"/>
    </location>
</feature>
<feature type="transmembrane region" description="Helical" evidence="1">
    <location>
        <begin position="67"/>
        <end position="88"/>
    </location>
</feature>
<name>A0A4U0U0Y5_9PEZI</name>
<feature type="transmembrane region" description="Helical" evidence="1">
    <location>
        <begin position="179"/>
        <end position="200"/>
    </location>
</feature>
<dbReference type="PANTHER" id="PTHR35184">
    <property type="entry name" value="YALI0C10208P"/>
    <property type="match status" value="1"/>
</dbReference>
<dbReference type="EMBL" id="NAJL01000019">
    <property type="protein sequence ID" value="TKA28122.1"/>
    <property type="molecule type" value="Genomic_DNA"/>
</dbReference>
<evidence type="ECO:0000313" key="3">
    <source>
        <dbReference type="Proteomes" id="UP000308549"/>
    </source>
</evidence>
<accession>A0A4U0U0Y5</accession>
<dbReference type="Proteomes" id="UP000308549">
    <property type="component" value="Unassembled WGS sequence"/>
</dbReference>
<dbReference type="AlphaFoldDB" id="A0A4U0U0Y5"/>
<feature type="transmembrane region" description="Helical" evidence="1">
    <location>
        <begin position="259"/>
        <end position="277"/>
    </location>
</feature>
<reference evidence="2 3" key="1">
    <citation type="submission" date="2017-03" db="EMBL/GenBank/DDBJ databases">
        <title>Genomes of endolithic fungi from Antarctica.</title>
        <authorList>
            <person name="Coleine C."/>
            <person name="Masonjones S."/>
            <person name="Stajich J.E."/>
        </authorList>
    </citation>
    <scope>NUCLEOTIDE SEQUENCE [LARGE SCALE GENOMIC DNA]</scope>
    <source>
        <strain evidence="2 3">CCFEE 6315</strain>
    </source>
</reference>
<feature type="transmembrane region" description="Helical" evidence="1">
    <location>
        <begin position="138"/>
        <end position="159"/>
    </location>
</feature>
<keyword evidence="3" id="KW-1185">Reference proteome</keyword>
<organism evidence="2 3">
    <name type="scientific">Salinomyces thailandicus</name>
    <dbReference type="NCBI Taxonomy" id="706561"/>
    <lineage>
        <taxon>Eukaryota</taxon>
        <taxon>Fungi</taxon>
        <taxon>Dikarya</taxon>
        <taxon>Ascomycota</taxon>
        <taxon>Pezizomycotina</taxon>
        <taxon>Dothideomycetes</taxon>
        <taxon>Dothideomycetidae</taxon>
        <taxon>Mycosphaerellales</taxon>
        <taxon>Teratosphaeriaceae</taxon>
        <taxon>Salinomyces</taxon>
    </lineage>
</organism>
<keyword evidence="1" id="KW-0812">Transmembrane</keyword>
<keyword evidence="1" id="KW-0472">Membrane</keyword>
<feature type="transmembrane region" description="Helical" evidence="1">
    <location>
        <begin position="221"/>
        <end position="239"/>
    </location>
</feature>
<comment type="caution">
    <text evidence="2">The sequence shown here is derived from an EMBL/GenBank/DDBJ whole genome shotgun (WGS) entry which is preliminary data.</text>
</comment>
<protein>
    <submittedName>
        <fullName evidence="2">Uncharacterized protein</fullName>
    </submittedName>
</protein>
<evidence type="ECO:0000313" key="2">
    <source>
        <dbReference type="EMBL" id="TKA28122.1"/>
    </source>
</evidence>
<feature type="transmembrane region" description="Helical" evidence="1">
    <location>
        <begin position="34"/>
        <end position="55"/>
    </location>
</feature>
<gene>
    <name evidence="2" type="ORF">B0A50_04093</name>
</gene>
<proteinExistence type="predicted"/>
<keyword evidence="1" id="KW-1133">Transmembrane helix</keyword>
<sequence length="315" mass="35100">MSQQASSQPEGPPYFPTGTSIVGGHPNLHVDVPILAVLLTCYLGGAIANMTILQLNRKRNHWFPMTGALFGFCMSRIATCALRISWAADPLNTNLAIATTIFQAIGVLIVFVILVVIAQRMLRATHPELGWSKGLNGCLEASFVGLFIAIVLTVAFTVYNFFTLDAYLKTVALWVQRAGLLYFLLFTLIAPILILLSVILPTPKDHRAPETFGTGSLTTKYVVHGVAMFFAIFIVGFRMGTIWADPRPETDPAWWDAKAAFYVIEFAFEIIIVYWLIWMRFDQKFWVPNKSKGPGDYSRIGSFYSPHDRLVKGEA</sequence>
<dbReference type="PANTHER" id="PTHR35184:SF1">
    <property type="entry name" value="INTEGRAL MEMBRANE PROTEIN"/>
    <property type="match status" value="1"/>
</dbReference>
<evidence type="ECO:0000256" key="1">
    <source>
        <dbReference type="SAM" id="Phobius"/>
    </source>
</evidence>
<dbReference type="OrthoDB" id="3357002at2759"/>